<feature type="region of interest" description="Disordered" evidence="1">
    <location>
        <begin position="646"/>
        <end position="704"/>
    </location>
</feature>
<evidence type="ECO:0000313" key="2">
    <source>
        <dbReference type="EMBL" id="CAE7292857.1"/>
    </source>
</evidence>
<organism evidence="2 3">
    <name type="scientific">Symbiodinium pilosum</name>
    <name type="common">Dinoflagellate</name>
    <dbReference type="NCBI Taxonomy" id="2952"/>
    <lineage>
        <taxon>Eukaryota</taxon>
        <taxon>Sar</taxon>
        <taxon>Alveolata</taxon>
        <taxon>Dinophyceae</taxon>
        <taxon>Suessiales</taxon>
        <taxon>Symbiodiniaceae</taxon>
        <taxon>Symbiodinium</taxon>
    </lineage>
</organism>
<dbReference type="OrthoDB" id="440862at2759"/>
<evidence type="ECO:0008006" key="4">
    <source>
        <dbReference type="Google" id="ProtNLM"/>
    </source>
</evidence>
<dbReference type="EMBL" id="CAJNIZ010010036">
    <property type="protein sequence ID" value="CAE7292857.1"/>
    <property type="molecule type" value="Genomic_DNA"/>
</dbReference>
<feature type="compositionally biased region" description="Low complexity" evidence="1">
    <location>
        <begin position="686"/>
        <end position="695"/>
    </location>
</feature>
<dbReference type="InterPro" id="IPR038765">
    <property type="entry name" value="Papain-like_cys_pep_sf"/>
</dbReference>
<comment type="caution">
    <text evidence="2">The sequence shown here is derived from an EMBL/GenBank/DDBJ whole genome shotgun (WGS) entry which is preliminary data.</text>
</comment>
<evidence type="ECO:0000313" key="3">
    <source>
        <dbReference type="Proteomes" id="UP000649617"/>
    </source>
</evidence>
<feature type="region of interest" description="Disordered" evidence="1">
    <location>
        <begin position="252"/>
        <end position="274"/>
    </location>
</feature>
<protein>
    <recommendedName>
        <fullName evidence="4">Ubiquitin-like protease family profile domain-containing protein</fullName>
    </recommendedName>
</protein>
<reference evidence="2" key="1">
    <citation type="submission" date="2021-02" db="EMBL/GenBank/DDBJ databases">
        <authorList>
            <person name="Dougan E. K."/>
            <person name="Rhodes N."/>
            <person name="Thang M."/>
            <person name="Chan C."/>
        </authorList>
    </citation>
    <scope>NUCLEOTIDE SEQUENCE</scope>
</reference>
<dbReference type="Gene3D" id="3.40.395.10">
    <property type="entry name" value="Adenoviral Proteinase, Chain A"/>
    <property type="match status" value="1"/>
</dbReference>
<dbReference type="SUPFAM" id="SSF54001">
    <property type="entry name" value="Cysteine proteinases"/>
    <property type="match status" value="1"/>
</dbReference>
<dbReference type="Proteomes" id="UP000649617">
    <property type="component" value="Unassembled WGS sequence"/>
</dbReference>
<dbReference type="AlphaFoldDB" id="A0A812NKV4"/>
<evidence type="ECO:0000256" key="1">
    <source>
        <dbReference type="SAM" id="MobiDB-lite"/>
    </source>
</evidence>
<proteinExistence type="predicted"/>
<name>A0A812NKV4_SYMPI</name>
<keyword evidence="3" id="KW-1185">Reference proteome</keyword>
<gene>
    <name evidence="2" type="ORF">SPIL2461_LOCUS6580</name>
</gene>
<accession>A0A812NKV4</accession>
<feature type="compositionally biased region" description="Basic and acidic residues" evidence="1">
    <location>
        <begin position="646"/>
        <end position="655"/>
    </location>
</feature>
<sequence length="824" mass="88844">MSDVTIWAGLMRLQGINPDCPVLVLPPGWVPSYLQLPAASSPACPILWPEDAAVCVLPLLADGHWSVLVVSKGPPGLNGVHFDGIPGRNSAVAQSLLEKLAGTFSMPVGAFTSTAHWVQTDSHSCGLLVLAHVAAFLLGGPSEPILADAASFVARMPGHTGTLYGQGGLSDTQAKQLKDMLVEKGVPEAQVSDRIQAAVAKIGAGPIAQGFAANNPWQALKTAGSTPAASFRWVRPEELKAHAEFKAMQQFGAAVSKPKSKKSTKQAKGPKPQLQVDPQALQLAPRSFITEGGEPLAQLGFHEVKSQAQGVSFCTAQQLLPFAQHFQSLSADALALVATSEIPSEMCSMLQLGGETVQLASTDIAEVESVDVITGRVSLYRDELAGGWESVAKAPIRALIQLVPALSLCKDPACKGDCHHFHPSVEESVENMLADVWARRFSTADGTRVEAGKAELSQALIRVPSSALKHLQRAVTPGFYFEPRSGDGYSAHAGFSVIWLPGKDRTQVLHIARTTEKVVAITRIYRRFGGRVREPDEHAVHAQLKPEVEFVKVRIAARYRLHPLPHGMQRKHLVALLKQWGWAARPLQVLKVDSAGSAWEVGSDTEPPGQALAAAGSYVLVSKLRDASSQNRASGVTATARTKKHILYDDPDTKPDPAQGSADPWLGGRDPWSAYKAPPGLPAPPASTTASSAESKLQQARGELQESFRKQFEEYTNAQANKVNPDQECRLQKLEVGMTELHEQNHKFQDWCQNLGGQLSAHSNQFGEVQRAVHAQQAEVGQLRSEFTQVVASSVSNLQQDMSRQLSSQMQQIESLLSKKPRTE</sequence>